<dbReference type="SUPFAM" id="SSF48452">
    <property type="entry name" value="TPR-like"/>
    <property type="match status" value="3"/>
</dbReference>
<dbReference type="PANTHER" id="PTHR46630:SF1">
    <property type="entry name" value="TETRATRICOPEPTIDE REPEAT PROTEIN 29"/>
    <property type="match status" value="1"/>
</dbReference>
<dbReference type="InterPro" id="IPR051476">
    <property type="entry name" value="Bac_ResReg_Asp_Phosphatase"/>
</dbReference>
<name>A0A967ECL8_9FLAO</name>
<dbReference type="Pfam" id="PF13181">
    <property type="entry name" value="TPR_8"/>
    <property type="match status" value="2"/>
</dbReference>
<dbReference type="PANTHER" id="PTHR46630">
    <property type="entry name" value="TETRATRICOPEPTIDE REPEAT PROTEIN 29"/>
    <property type="match status" value="1"/>
</dbReference>
<evidence type="ECO:0000256" key="5">
    <source>
        <dbReference type="ARBA" id="ARBA00038253"/>
    </source>
</evidence>
<feature type="repeat" description="TPR" evidence="6">
    <location>
        <begin position="292"/>
        <end position="325"/>
    </location>
</feature>
<dbReference type="PROSITE" id="PS50293">
    <property type="entry name" value="TPR_REGION"/>
    <property type="match status" value="1"/>
</dbReference>
<evidence type="ECO:0000256" key="6">
    <source>
        <dbReference type="PROSITE-ProRule" id="PRU00339"/>
    </source>
</evidence>
<dbReference type="SUPFAM" id="SSF46894">
    <property type="entry name" value="C-terminal effector domain of the bipartite response regulators"/>
    <property type="match status" value="1"/>
</dbReference>
<keyword evidence="2" id="KW-0963">Cytoplasm</keyword>
<evidence type="ECO:0000256" key="7">
    <source>
        <dbReference type="SAM" id="Coils"/>
    </source>
</evidence>
<dbReference type="InterPro" id="IPR019734">
    <property type="entry name" value="TPR_rpt"/>
</dbReference>
<dbReference type="SMART" id="SM00028">
    <property type="entry name" value="TPR"/>
    <property type="match status" value="7"/>
</dbReference>
<evidence type="ECO:0000256" key="4">
    <source>
        <dbReference type="ARBA" id="ARBA00022803"/>
    </source>
</evidence>
<keyword evidence="10" id="KW-1185">Reference proteome</keyword>
<dbReference type="InterPro" id="IPR016032">
    <property type="entry name" value="Sig_transdc_resp-reg_C-effctor"/>
</dbReference>
<organism evidence="9 10">
    <name type="scientific">Pelagihabitans pacificus</name>
    <dbReference type="NCBI Taxonomy" id="2696054"/>
    <lineage>
        <taxon>Bacteria</taxon>
        <taxon>Pseudomonadati</taxon>
        <taxon>Bacteroidota</taxon>
        <taxon>Flavobacteriia</taxon>
        <taxon>Flavobacteriales</taxon>
        <taxon>Flavobacteriaceae</taxon>
        <taxon>Pelagihabitans</taxon>
    </lineage>
</organism>
<gene>
    <name evidence="9" type="ORF">FK220_018425</name>
</gene>
<dbReference type="SMART" id="SM00421">
    <property type="entry name" value="HTH_LUXR"/>
    <property type="match status" value="1"/>
</dbReference>
<dbReference type="InterPro" id="IPR011990">
    <property type="entry name" value="TPR-like_helical_dom_sf"/>
</dbReference>
<reference evidence="9" key="1">
    <citation type="submission" date="2019-07" db="EMBL/GenBank/DDBJ databases">
        <authorList>
            <person name="De-Chao Zhang Q."/>
        </authorList>
    </citation>
    <scope>NUCLEOTIDE SEQUENCE</scope>
    <source>
        <strain evidence="9">TP-CH-4</strain>
    </source>
</reference>
<sequence length="626" mass="72660">MKSKIICWFLVVCALSPPLCGQDYKNLDSLLNAYNKRSTDTIKVNIADRILQNLTYTDPERAYKFAHEMVKMSKQLDYKDGVARGLNQISSYFFNRDELDSAYYYTKATYDMVTESQNIGGILTSNTRFANLYDRQNDFETAKQYLAANLEIYANKDTISYAREIDFKFIGSTYYMLSEIDLKQGRYNLALQNGLKALREYKDRAKNQLFVADAHVLLGQIEIKLENYKSSIGHFEKAYKVYNEFEDLLWQSDALRFIGENLMYLNKPEEAIKYLQKAIDISRENKFQLKEASAYNLLGNAYTNLGKFPEAINSLKKSLEVYSKMDNPTEIHKTYTSLGLLYNQMNQPDQAITYLEESIRISDSLKALPQTRSAYFERSKALRKKREYKSALDDYIKFAQLNDSLFNVRKSQQIEEMRAMFDIETKEQQIALQEKEITVLEQKASISNLQKLLLGIGLLLSLIGFYAVRQKIKRNKLEKEKVDAELAFKKKELTTHALNLARKNETLENLKLKAQELKDKESSVAGYNQLIHSINFDLQDDNNWQNFSRYFEEVHKDFNSNVKTKYPDVTSNELRLLALLKMNLSSKEIANILNISAEGIKKARYRLRKKLDLTTEDSLQDLVLSL</sequence>
<evidence type="ECO:0000313" key="10">
    <source>
        <dbReference type="Proteomes" id="UP000707206"/>
    </source>
</evidence>
<feature type="repeat" description="TPR" evidence="6">
    <location>
        <begin position="332"/>
        <end position="365"/>
    </location>
</feature>
<protein>
    <submittedName>
        <fullName evidence="9">Tetratricopeptide repeat protein</fullName>
    </submittedName>
</protein>
<dbReference type="GO" id="GO:0005737">
    <property type="term" value="C:cytoplasm"/>
    <property type="evidence" value="ECO:0007669"/>
    <property type="project" value="UniProtKB-SubCell"/>
</dbReference>
<evidence type="ECO:0000256" key="3">
    <source>
        <dbReference type="ARBA" id="ARBA00022737"/>
    </source>
</evidence>
<dbReference type="Pfam" id="PF13424">
    <property type="entry name" value="TPR_12"/>
    <property type="match status" value="1"/>
</dbReference>
<keyword evidence="3" id="KW-0677">Repeat</keyword>
<evidence type="ECO:0000313" key="9">
    <source>
        <dbReference type="EMBL" id="NHF61336.1"/>
    </source>
</evidence>
<dbReference type="InterPro" id="IPR000792">
    <property type="entry name" value="Tscrpt_reg_LuxR_C"/>
</dbReference>
<dbReference type="EMBL" id="VIKU02000007">
    <property type="protein sequence ID" value="NHF61336.1"/>
    <property type="molecule type" value="Genomic_DNA"/>
</dbReference>
<dbReference type="AlphaFoldDB" id="A0A967ECL8"/>
<comment type="subcellular location">
    <subcellularLocation>
        <location evidence="1">Cytoplasm</location>
    </subcellularLocation>
</comment>
<keyword evidence="7" id="KW-0175">Coiled coil</keyword>
<feature type="coiled-coil region" evidence="7">
    <location>
        <begin position="467"/>
        <end position="520"/>
    </location>
</feature>
<dbReference type="PROSITE" id="PS50005">
    <property type="entry name" value="TPR"/>
    <property type="match status" value="3"/>
</dbReference>
<keyword evidence="4 6" id="KW-0802">TPR repeat</keyword>
<dbReference type="GO" id="GO:0006355">
    <property type="term" value="P:regulation of DNA-templated transcription"/>
    <property type="evidence" value="ECO:0007669"/>
    <property type="project" value="InterPro"/>
</dbReference>
<dbReference type="Gene3D" id="1.25.40.10">
    <property type="entry name" value="Tetratricopeptide repeat domain"/>
    <property type="match status" value="3"/>
</dbReference>
<feature type="repeat" description="TPR" evidence="6">
    <location>
        <begin position="252"/>
        <end position="285"/>
    </location>
</feature>
<evidence type="ECO:0000259" key="8">
    <source>
        <dbReference type="SMART" id="SM00421"/>
    </source>
</evidence>
<reference evidence="9" key="2">
    <citation type="submission" date="2020-03" db="EMBL/GenBank/DDBJ databases">
        <title>Flavobacteriaceae bacterium strain TP-CH-4, a member of the family Flavobacteriaceae isolated from a deep-sea seamount.</title>
        <authorList>
            <person name="Zhang D.-C."/>
        </authorList>
    </citation>
    <scope>NUCLEOTIDE SEQUENCE</scope>
    <source>
        <strain evidence="9">TP-CH-4</strain>
    </source>
</reference>
<accession>A0A967ECL8</accession>
<evidence type="ECO:0000256" key="1">
    <source>
        <dbReference type="ARBA" id="ARBA00004496"/>
    </source>
</evidence>
<evidence type="ECO:0000256" key="2">
    <source>
        <dbReference type="ARBA" id="ARBA00022490"/>
    </source>
</evidence>
<comment type="caution">
    <text evidence="9">The sequence shown here is derived from an EMBL/GenBank/DDBJ whole genome shotgun (WGS) entry which is preliminary data.</text>
</comment>
<proteinExistence type="inferred from homology"/>
<dbReference type="InterPro" id="IPR036388">
    <property type="entry name" value="WH-like_DNA-bd_sf"/>
</dbReference>
<dbReference type="Gene3D" id="1.10.10.10">
    <property type="entry name" value="Winged helix-like DNA-binding domain superfamily/Winged helix DNA-binding domain"/>
    <property type="match status" value="1"/>
</dbReference>
<dbReference type="RefSeq" id="WP_152575834.1">
    <property type="nucleotide sequence ID" value="NZ_VIKU02000007.1"/>
</dbReference>
<feature type="domain" description="HTH luxR-type" evidence="8">
    <location>
        <begin position="566"/>
        <end position="623"/>
    </location>
</feature>
<comment type="similarity">
    <text evidence="5">Belongs to the Rap family.</text>
</comment>
<dbReference type="Proteomes" id="UP000707206">
    <property type="component" value="Unassembled WGS sequence"/>
</dbReference>
<dbReference type="GO" id="GO:0003677">
    <property type="term" value="F:DNA binding"/>
    <property type="evidence" value="ECO:0007669"/>
    <property type="project" value="InterPro"/>
</dbReference>